<keyword evidence="2 5" id="KW-0812">Transmembrane</keyword>
<evidence type="ECO:0000313" key="6">
    <source>
        <dbReference type="EMBL" id="OJG35404.1"/>
    </source>
</evidence>
<evidence type="ECO:0000256" key="3">
    <source>
        <dbReference type="ARBA" id="ARBA00022989"/>
    </source>
</evidence>
<accession>A0A1L8SU91</accession>
<dbReference type="PANTHER" id="PTHR43427:SF12">
    <property type="entry name" value="CHLORIDE TRANSPORTER"/>
    <property type="match status" value="1"/>
</dbReference>
<name>A0A1L8SU91_9ENTE</name>
<keyword evidence="7" id="KW-1185">Reference proteome</keyword>
<dbReference type="AlphaFoldDB" id="A0A1L8SU91"/>
<feature type="transmembrane region" description="Helical" evidence="5">
    <location>
        <begin position="296"/>
        <end position="314"/>
    </location>
</feature>
<dbReference type="PANTHER" id="PTHR43427">
    <property type="entry name" value="CHLORIDE CHANNEL PROTEIN CLC-E"/>
    <property type="match status" value="1"/>
</dbReference>
<dbReference type="GO" id="GO:0016020">
    <property type="term" value="C:membrane"/>
    <property type="evidence" value="ECO:0007669"/>
    <property type="project" value="UniProtKB-SubCell"/>
</dbReference>
<feature type="transmembrane region" description="Helical" evidence="5">
    <location>
        <begin position="141"/>
        <end position="158"/>
    </location>
</feature>
<dbReference type="Gene3D" id="1.10.3080.10">
    <property type="entry name" value="Clc chloride channel"/>
    <property type="match status" value="1"/>
</dbReference>
<dbReference type="STRING" id="319970.RV00_GL002589"/>
<feature type="transmembrane region" description="Helical" evidence="5">
    <location>
        <begin position="321"/>
        <end position="339"/>
    </location>
</feature>
<gene>
    <name evidence="6" type="ORF">RV00_GL002589</name>
</gene>
<sequence>MFTIYAAVLGLCVGLVSGAFLTLVNLLSQLLWEIVPVSFDLPIYYPIIFGLIGGVLVGLFQIYVGDYPKSMEDTMEEFKATKAVKYKKKLAKNFLGAVLVLSFGASLGPEAALACILGGLVTWVGDHLKFTFARREEFLKLGIGAMLATIFNAPLAGISEPLEEEYTSKTRRLKWKKLVLYALTTAFGLVGFSLVEQLVPKETIFKIRIPVVDWTPQAFLLAIPALLVGIAFGCLFLALETFSDKLAEKIQRPLLLAVLAGLLLGSLAMISPYFLFSGEHDLLPLSENYQQMTAGFLLFLAVGKIFLTNLSFAFGWRGGKIFPAIFAGAAIGFAFVNLFPYTPGLLTAIIVAASVTVILKQAIVTASLLLLLFPLQFFPAILLACFIAQKFSAFWTKAPPEKSV</sequence>
<evidence type="ECO:0008006" key="8">
    <source>
        <dbReference type="Google" id="ProtNLM"/>
    </source>
</evidence>
<comment type="caution">
    <text evidence="6">The sequence shown here is derived from an EMBL/GenBank/DDBJ whole genome shotgun (WGS) entry which is preliminary data.</text>
</comment>
<dbReference type="InterPro" id="IPR001807">
    <property type="entry name" value="ClC"/>
</dbReference>
<dbReference type="CDD" id="cd00400">
    <property type="entry name" value="Voltage_gated_ClC"/>
    <property type="match status" value="1"/>
</dbReference>
<dbReference type="Proteomes" id="UP000183700">
    <property type="component" value="Unassembled WGS sequence"/>
</dbReference>
<evidence type="ECO:0000256" key="5">
    <source>
        <dbReference type="SAM" id="Phobius"/>
    </source>
</evidence>
<feature type="transmembrane region" description="Helical" evidence="5">
    <location>
        <begin position="345"/>
        <end position="370"/>
    </location>
</feature>
<dbReference type="Pfam" id="PF00654">
    <property type="entry name" value="Voltage_CLC"/>
    <property type="match status" value="1"/>
</dbReference>
<dbReference type="InterPro" id="IPR050368">
    <property type="entry name" value="ClC-type_chloride_channel"/>
</dbReference>
<comment type="subcellular location">
    <subcellularLocation>
        <location evidence="1">Membrane</location>
        <topology evidence="1">Multi-pass membrane protein</topology>
    </subcellularLocation>
</comment>
<evidence type="ECO:0000256" key="1">
    <source>
        <dbReference type="ARBA" id="ARBA00004141"/>
    </source>
</evidence>
<feature type="transmembrane region" description="Helical" evidence="5">
    <location>
        <begin position="377"/>
        <end position="395"/>
    </location>
</feature>
<feature type="transmembrane region" description="Helical" evidence="5">
    <location>
        <begin position="94"/>
        <end position="121"/>
    </location>
</feature>
<dbReference type="InterPro" id="IPR014743">
    <property type="entry name" value="Cl-channel_core"/>
</dbReference>
<dbReference type="GO" id="GO:0015108">
    <property type="term" value="F:chloride transmembrane transporter activity"/>
    <property type="evidence" value="ECO:0007669"/>
    <property type="project" value="InterPro"/>
</dbReference>
<organism evidence="6 7">
    <name type="scientific">Enterococcus devriesei</name>
    <dbReference type="NCBI Taxonomy" id="319970"/>
    <lineage>
        <taxon>Bacteria</taxon>
        <taxon>Bacillati</taxon>
        <taxon>Bacillota</taxon>
        <taxon>Bacilli</taxon>
        <taxon>Lactobacillales</taxon>
        <taxon>Enterococcaceae</taxon>
        <taxon>Enterococcus</taxon>
    </lineage>
</organism>
<proteinExistence type="predicted"/>
<protein>
    <recommendedName>
        <fullName evidence="8">Chloride channel protein</fullName>
    </recommendedName>
</protein>
<keyword evidence="3 5" id="KW-1133">Transmembrane helix</keyword>
<dbReference type="SUPFAM" id="SSF81340">
    <property type="entry name" value="Clc chloride channel"/>
    <property type="match status" value="1"/>
</dbReference>
<evidence type="ECO:0000313" key="7">
    <source>
        <dbReference type="Proteomes" id="UP000183700"/>
    </source>
</evidence>
<evidence type="ECO:0000256" key="4">
    <source>
        <dbReference type="ARBA" id="ARBA00023136"/>
    </source>
</evidence>
<feature type="transmembrane region" description="Helical" evidence="5">
    <location>
        <begin position="219"/>
        <end position="242"/>
    </location>
</feature>
<reference evidence="6 7" key="1">
    <citation type="submission" date="2014-12" db="EMBL/GenBank/DDBJ databases">
        <title>Draft genome sequences of 29 type strains of Enterococci.</title>
        <authorList>
            <person name="Zhong Z."/>
            <person name="Sun Z."/>
            <person name="Liu W."/>
            <person name="Zhang W."/>
            <person name="Zhang H."/>
        </authorList>
    </citation>
    <scope>NUCLEOTIDE SEQUENCE [LARGE SCALE GENOMIC DNA]</scope>
    <source>
        <strain evidence="6 7">DSM 22802</strain>
    </source>
</reference>
<evidence type="ECO:0000256" key="2">
    <source>
        <dbReference type="ARBA" id="ARBA00022692"/>
    </source>
</evidence>
<keyword evidence="4 5" id="KW-0472">Membrane</keyword>
<dbReference type="EMBL" id="JXKM01000006">
    <property type="protein sequence ID" value="OJG35404.1"/>
    <property type="molecule type" value="Genomic_DNA"/>
</dbReference>
<feature type="transmembrane region" description="Helical" evidence="5">
    <location>
        <begin position="42"/>
        <end position="64"/>
    </location>
</feature>
<feature type="transmembrane region" description="Helical" evidence="5">
    <location>
        <begin position="178"/>
        <end position="199"/>
    </location>
</feature>
<feature type="transmembrane region" description="Helical" evidence="5">
    <location>
        <begin position="254"/>
        <end position="276"/>
    </location>
</feature>